<dbReference type="Proteomes" id="UP000249377">
    <property type="component" value="Unassembled WGS sequence"/>
</dbReference>
<reference evidence="3 4" key="1">
    <citation type="submission" date="2018-06" db="EMBL/GenBank/DDBJ databases">
        <title>Noncontiguous genome sequence of Ruminococcaceae bacterium ASD2818.</title>
        <authorList>
            <person name="Chaplin A.V."/>
            <person name="Sokolova S.R."/>
            <person name="Kochetkova T.O."/>
            <person name="Goltsov A.Y."/>
            <person name="Trofimov D.Y."/>
            <person name="Efimov B.A."/>
        </authorList>
    </citation>
    <scope>NUCLEOTIDE SEQUENCE [LARGE SCALE GENOMIC DNA]</scope>
    <source>
        <strain evidence="3 4">ASD2818</strain>
    </source>
</reference>
<comment type="caution">
    <text evidence="3">The sequence shown here is derived from an EMBL/GenBank/DDBJ whole genome shotgun (WGS) entry which is preliminary data.</text>
</comment>
<evidence type="ECO:0000256" key="1">
    <source>
        <dbReference type="ARBA" id="ARBA00022801"/>
    </source>
</evidence>
<keyword evidence="1" id="KW-0378">Hydrolase</keyword>
<dbReference type="SMART" id="SM00331">
    <property type="entry name" value="PP2C_SIG"/>
    <property type="match status" value="1"/>
</dbReference>
<organism evidence="3 4">
    <name type="scientific">Hydrogeniiclostridium mannosilyticum</name>
    <dbReference type="NCBI Taxonomy" id="2764322"/>
    <lineage>
        <taxon>Bacteria</taxon>
        <taxon>Bacillati</taxon>
        <taxon>Bacillota</taxon>
        <taxon>Clostridia</taxon>
        <taxon>Eubacteriales</taxon>
        <taxon>Acutalibacteraceae</taxon>
        <taxon>Hydrogeniiclostridium</taxon>
    </lineage>
</organism>
<dbReference type="PANTHER" id="PTHR43156">
    <property type="entry name" value="STAGE II SPORULATION PROTEIN E-RELATED"/>
    <property type="match status" value="1"/>
</dbReference>
<evidence type="ECO:0000313" key="4">
    <source>
        <dbReference type="Proteomes" id="UP000249377"/>
    </source>
</evidence>
<gene>
    <name evidence="3" type="ORF">DPQ25_11450</name>
</gene>
<dbReference type="GO" id="GO:0016791">
    <property type="term" value="F:phosphatase activity"/>
    <property type="evidence" value="ECO:0007669"/>
    <property type="project" value="TreeGrafter"/>
</dbReference>
<dbReference type="InterPro" id="IPR001932">
    <property type="entry name" value="PPM-type_phosphatase-like_dom"/>
</dbReference>
<proteinExistence type="predicted"/>
<dbReference type="InterPro" id="IPR036457">
    <property type="entry name" value="PPM-type-like_dom_sf"/>
</dbReference>
<dbReference type="PANTHER" id="PTHR43156:SF2">
    <property type="entry name" value="STAGE II SPORULATION PROTEIN E"/>
    <property type="match status" value="1"/>
</dbReference>
<sequence length="392" mass="42298">MKIHIDAAYRSINKYGEELCGDKVQIVRNKDSTIAVLADGLGSGVKANILSTLTSTILATMLEEGATVTEAVETIAATLPVCSVRKVAYSTFSIAQIFDDGAVDLVEFDNPPCMFVRNGTLVDLDPFSEVKECAGKTVTESRFTLQPGDILGLVSDGVVYAGVGQALNFGWNWDNVSAWLAKTAQKEASAPRLAISLSQAVKELYLDKPGDDSTCLILKAEPESVVNMLAGPPVNPEDDPKMVHDFMAPPGKRLICGGTSANIVARILNRKVETSLNYSDPTLPPTGKIQGIDLVTEGVLTLSRTVEILREYVEKEADAAFFHKLDADNGAALIARMLLEDCTSLKVFAGRAINPAHQNPGLPADLSIKMQLLDTICSLVKQMGKKVERYFY</sequence>
<dbReference type="Gene3D" id="3.60.40.10">
    <property type="entry name" value="PPM-type phosphatase domain"/>
    <property type="match status" value="1"/>
</dbReference>
<dbReference type="Pfam" id="PF07228">
    <property type="entry name" value="SpoIIE"/>
    <property type="match status" value="1"/>
</dbReference>
<dbReference type="EMBL" id="QLYR01000009">
    <property type="protein sequence ID" value="RAQ22748.1"/>
    <property type="molecule type" value="Genomic_DNA"/>
</dbReference>
<dbReference type="AlphaFoldDB" id="A0A328UA50"/>
<name>A0A328UA50_9FIRM</name>
<protein>
    <submittedName>
        <fullName evidence="3">Serine/threonine-protein phosphatase</fullName>
    </submittedName>
</protein>
<feature type="domain" description="PPM-type phosphatase" evidence="2">
    <location>
        <begin position="4"/>
        <end position="220"/>
    </location>
</feature>
<dbReference type="SUPFAM" id="SSF81606">
    <property type="entry name" value="PP2C-like"/>
    <property type="match status" value="1"/>
</dbReference>
<dbReference type="InterPro" id="IPR052016">
    <property type="entry name" value="Bact_Sigma-Reg"/>
</dbReference>
<dbReference type="RefSeq" id="WP_112333312.1">
    <property type="nucleotide sequence ID" value="NZ_JADPHD010000002.1"/>
</dbReference>
<keyword evidence="4" id="KW-1185">Reference proteome</keyword>
<evidence type="ECO:0000313" key="3">
    <source>
        <dbReference type="EMBL" id="RAQ22748.1"/>
    </source>
</evidence>
<accession>A0A328UA50</accession>
<evidence type="ECO:0000259" key="2">
    <source>
        <dbReference type="SMART" id="SM00331"/>
    </source>
</evidence>